<proteinExistence type="predicted"/>
<dbReference type="OrthoDB" id="5292463at2"/>
<dbReference type="AlphaFoldDB" id="A0A4P7BWT3"/>
<dbReference type="KEGG" id="nwr:E3U44_07795"/>
<dbReference type="EMBL" id="CP038033">
    <property type="protein sequence ID" value="QBQ54421.1"/>
    <property type="molecule type" value="Genomic_DNA"/>
</dbReference>
<organism evidence="1 2">
    <name type="scientific">Nitrosococcus wardiae</name>
    <dbReference type="NCBI Taxonomy" id="1814290"/>
    <lineage>
        <taxon>Bacteria</taxon>
        <taxon>Pseudomonadati</taxon>
        <taxon>Pseudomonadota</taxon>
        <taxon>Gammaproteobacteria</taxon>
        <taxon>Chromatiales</taxon>
        <taxon>Chromatiaceae</taxon>
        <taxon>Nitrosococcus</taxon>
    </lineage>
</organism>
<gene>
    <name evidence="1" type="ORF">E3U44_07795</name>
</gene>
<sequence>MSRFERQFRVLRMRMFTGCRTRQQQKKGMGSFEAMIGDAQRWWENELRSRFGRFFDVRVCETAIGRFQLLEGVRNGVLQ</sequence>
<name>A0A4P7BWT3_9GAMM</name>
<dbReference type="RefSeq" id="WP_134357621.1">
    <property type="nucleotide sequence ID" value="NZ_CP038033.1"/>
</dbReference>
<evidence type="ECO:0000313" key="2">
    <source>
        <dbReference type="Proteomes" id="UP000294325"/>
    </source>
</evidence>
<accession>A0A4P7BWT3</accession>
<protein>
    <submittedName>
        <fullName evidence="1">Uncharacterized protein</fullName>
    </submittedName>
</protein>
<evidence type="ECO:0000313" key="1">
    <source>
        <dbReference type="EMBL" id="QBQ54421.1"/>
    </source>
</evidence>
<keyword evidence="2" id="KW-1185">Reference proteome</keyword>
<dbReference type="Proteomes" id="UP000294325">
    <property type="component" value="Chromosome"/>
</dbReference>
<reference evidence="1 2" key="1">
    <citation type="submission" date="2019-03" db="EMBL/GenBank/DDBJ databases">
        <title>The genome sequence of Nitrosococcus wardiae strain D1FHST reveals the archetypal metabolic capacity of ammonia-oxidizing Gammaproteobacteria.</title>
        <authorList>
            <person name="Wang L."/>
            <person name="Lim C.K."/>
            <person name="Hanson T.E."/>
            <person name="Dang H."/>
            <person name="Klotz M.G."/>
        </authorList>
    </citation>
    <scope>NUCLEOTIDE SEQUENCE [LARGE SCALE GENOMIC DNA]</scope>
    <source>
        <strain evidence="1 2">D1FHS</strain>
    </source>
</reference>